<proteinExistence type="predicted"/>
<keyword evidence="1" id="KW-0732">Signal</keyword>
<accession>A0ABN9MH58</accession>
<dbReference type="Proteomes" id="UP001176940">
    <property type="component" value="Unassembled WGS sequence"/>
</dbReference>
<evidence type="ECO:0000256" key="1">
    <source>
        <dbReference type="SAM" id="SignalP"/>
    </source>
</evidence>
<sequence>MEAKHLLYLTILILSSSQTVTSLQCYACTDLSCNNNPYKMPCPAGHRCLSVSFTYGTTINVKIREMDAMLQWSSGPHRRCSDTDNDPNRCSVAVWSLESCHTDRSPATNDAGNQGKHRVTKRRAALSNPMFTLVTMLKVKKNKHYILTYSRLSSSAALCFSALLLYCLGAGKQSGDVTALLSGSQPVQEECRAQRWRTDSCSEDIAGSVSHTPIQRCLQGVQRRNKVLDFIQRPTISQQGPDRWSLSHITISLTISLLRHK</sequence>
<feature type="chain" id="PRO_5046297136" description="UPAR/Ly6 domain-containing protein" evidence="1">
    <location>
        <begin position="23"/>
        <end position="261"/>
    </location>
</feature>
<evidence type="ECO:0000313" key="2">
    <source>
        <dbReference type="EMBL" id="CAJ0965956.1"/>
    </source>
</evidence>
<reference evidence="2" key="1">
    <citation type="submission" date="2023-07" db="EMBL/GenBank/DDBJ databases">
        <authorList>
            <person name="Stuckert A."/>
        </authorList>
    </citation>
    <scope>NUCLEOTIDE SEQUENCE</scope>
</reference>
<protein>
    <recommendedName>
        <fullName evidence="4">UPAR/Ly6 domain-containing protein</fullName>
    </recommendedName>
</protein>
<keyword evidence="3" id="KW-1185">Reference proteome</keyword>
<evidence type="ECO:0000313" key="3">
    <source>
        <dbReference type="Proteomes" id="UP001176940"/>
    </source>
</evidence>
<evidence type="ECO:0008006" key="4">
    <source>
        <dbReference type="Google" id="ProtNLM"/>
    </source>
</evidence>
<name>A0ABN9MH58_9NEOB</name>
<comment type="caution">
    <text evidence="2">The sequence shown here is derived from an EMBL/GenBank/DDBJ whole genome shotgun (WGS) entry which is preliminary data.</text>
</comment>
<feature type="signal peptide" evidence="1">
    <location>
        <begin position="1"/>
        <end position="22"/>
    </location>
</feature>
<dbReference type="EMBL" id="CAUEEQ010070846">
    <property type="protein sequence ID" value="CAJ0965956.1"/>
    <property type="molecule type" value="Genomic_DNA"/>
</dbReference>
<organism evidence="2 3">
    <name type="scientific">Ranitomeya imitator</name>
    <name type="common">mimic poison frog</name>
    <dbReference type="NCBI Taxonomy" id="111125"/>
    <lineage>
        <taxon>Eukaryota</taxon>
        <taxon>Metazoa</taxon>
        <taxon>Chordata</taxon>
        <taxon>Craniata</taxon>
        <taxon>Vertebrata</taxon>
        <taxon>Euteleostomi</taxon>
        <taxon>Amphibia</taxon>
        <taxon>Batrachia</taxon>
        <taxon>Anura</taxon>
        <taxon>Neobatrachia</taxon>
        <taxon>Hyloidea</taxon>
        <taxon>Dendrobatidae</taxon>
        <taxon>Dendrobatinae</taxon>
        <taxon>Ranitomeya</taxon>
    </lineage>
</organism>
<gene>
    <name evidence="2" type="ORF">RIMI_LOCUS20792495</name>
</gene>